<dbReference type="PANTHER" id="PTHR43591:SF24">
    <property type="entry name" value="2-METHOXY-6-POLYPRENYL-1,4-BENZOQUINOL METHYLASE, MITOCHONDRIAL"/>
    <property type="match status" value="1"/>
</dbReference>
<dbReference type="GO" id="GO:0008757">
    <property type="term" value="F:S-adenosylmethionine-dependent methyltransferase activity"/>
    <property type="evidence" value="ECO:0007669"/>
    <property type="project" value="InterPro"/>
</dbReference>
<dbReference type="InterPro" id="IPR013216">
    <property type="entry name" value="Methyltransf_11"/>
</dbReference>
<evidence type="ECO:0000313" key="2">
    <source>
        <dbReference type="EMBL" id="CAB4347206.1"/>
    </source>
</evidence>
<name>A0A6J6A140_9ZZZZ</name>
<dbReference type="CDD" id="cd02440">
    <property type="entry name" value="AdoMet_MTases"/>
    <property type="match status" value="1"/>
</dbReference>
<protein>
    <submittedName>
        <fullName evidence="2">Unannotated protein</fullName>
    </submittedName>
</protein>
<dbReference type="PANTHER" id="PTHR43591">
    <property type="entry name" value="METHYLTRANSFERASE"/>
    <property type="match status" value="1"/>
</dbReference>
<evidence type="ECO:0000259" key="1">
    <source>
        <dbReference type="Pfam" id="PF08241"/>
    </source>
</evidence>
<feature type="domain" description="Methyltransferase type 11" evidence="1">
    <location>
        <begin position="66"/>
        <end position="160"/>
    </location>
</feature>
<organism evidence="2">
    <name type="scientific">freshwater metagenome</name>
    <dbReference type="NCBI Taxonomy" id="449393"/>
    <lineage>
        <taxon>unclassified sequences</taxon>
        <taxon>metagenomes</taxon>
        <taxon>ecological metagenomes</taxon>
    </lineage>
</organism>
<dbReference type="InterPro" id="IPR029063">
    <property type="entry name" value="SAM-dependent_MTases_sf"/>
</dbReference>
<dbReference type="SUPFAM" id="SSF53335">
    <property type="entry name" value="S-adenosyl-L-methionine-dependent methyltransferases"/>
    <property type="match status" value="1"/>
</dbReference>
<reference evidence="2" key="1">
    <citation type="submission" date="2020-05" db="EMBL/GenBank/DDBJ databases">
        <authorList>
            <person name="Chiriac C."/>
            <person name="Salcher M."/>
            <person name="Ghai R."/>
            <person name="Kavagutti S V."/>
        </authorList>
    </citation>
    <scope>NUCLEOTIDE SEQUENCE</scope>
</reference>
<dbReference type="Gene3D" id="3.40.50.150">
    <property type="entry name" value="Vaccinia Virus protein VP39"/>
    <property type="match status" value="1"/>
</dbReference>
<dbReference type="Pfam" id="PF08241">
    <property type="entry name" value="Methyltransf_11"/>
    <property type="match status" value="1"/>
</dbReference>
<gene>
    <name evidence="2" type="ORF">UFOPK3547_01612</name>
</gene>
<dbReference type="EMBL" id="CAESAN010000183">
    <property type="protein sequence ID" value="CAB4347206.1"/>
    <property type="molecule type" value="Genomic_DNA"/>
</dbReference>
<proteinExistence type="predicted"/>
<accession>A0A6J6A140</accession>
<dbReference type="AlphaFoldDB" id="A0A6J6A140"/>
<sequence>MTDRLDESQLREHELRNRSGWNADAPNWVDSGRRNWASTEPTWGMWEVPESELKLLPDVAGVDAIELGCGTAYWSAWLARLGANPVGIDLSERQLETAAMLQAEHELQFPLIHASAENVPLSDESFDFAFSEYGAAIWCEPEAWLAEAYRLLRPGGRLIFLGNSPLVMLCTQETEVNEEEDCTAQELLRPQFGIHRLEWPDEEEVSFVLPHGEMIALLGRIGFKLESLTELQAPEGDDENRFFVPRSWARQWPCEDIWSVVKPSI</sequence>